<feature type="transmembrane region" description="Helical" evidence="2">
    <location>
        <begin position="477"/>
        <end position="496"/>
    </location>
</feature>
<dbReference type="PANTHER" id="PTHR33538">
    <property type="entry name" value="PROTEIN GAMETE EXPRESSED 1"/>
    <property type="match status" value="1"/>
</dbReference>
<evidence type="ECO:0000256" key="3">
    <source>
        <dbReference type="SAM" id="SignalP"/>
    </source>
</evidence>
<dbReference type="InterPro" id="IPR040346">
    <property type="entry name" value="GEX1/Brambleberry"/>
</dbReference>
<protein>
    <submittedName>
        <fullName evidence="4">Protein GAMETE EXPRESSED 1</fullName>
    </submittedName>
</protein>
<accession>A0AAV8BRX0</accession>
<evidence type="ECO:0000256" key="1">
    <source>
        <dbReference type="SAM" id="Coils"/>
    </source>
</evidence>
<comment type="caution">
    <text evidence="4">The sequence shown here is derived from an EMBL/GenBank/DDBJ whole genome shotgun (WGS) entry which is preliminary data.</text>
</comment>
<keyword evidence="3" id="KW-0732">Signal</keyword>
<evidence type="ECO:0000313" key="5">
    <source>
        <dbReference type="Proteomes" id="UP001140206"/>
    </source>
</evidence>
<dbReference type="EMBL" id="JAMFTS010000005">
    <property type="protein sequence ID" value="KAJ4745918.1"/>
    <property type="molecule type" value="Genomic_DNA"/>
</dbReference>
<keyword evidence="5" id="KW-1185">Reference proteome</keyword>
<feature type="transmembrane region" description="Helical" evidence="2">
    <location>
        <begin position="444"/>
        <end position="465"/>
    </location>
</feature>
<feature type="chain" id="PRO_5043956058" evidence="3">
    <location>
        <begin position="23"/>
        <end position="575"/>
    </location>
</feature>
<feature type="coiled-coil region" evidence="1">
    <location>
        <begin position="253"/>
        <end position="287"/>
    </location>
</feature>
<name>A0AAV8BRX0_9POAL</name>
<organism evidence="4 5">
    <name type="scientific">Rhynchospora pubera</name>
    <dbReference type="NCBI Taxonomy" id="906938"/>
    <lineage>
        <taxon>Eukaryota</taxon>
        <taxon>Viridiplantae</taxon>
        <taxon>Streptophyta</taxon>
        <taxon>Embryophyta</taxon>
        <taxon>Tracheophyta</taxon>
        <taxon>Spermatophyta</taxon>
        <taxon>Magnoliopsida</taxon>
        <taxon>Liliopsida</taxon>
        <taxon>Poales</taxon>
        <taxon>Cyperaceae</taxon>
        <taxon>Cyperoideae</taxon>
        <taxon>Rhynchosporeae</taxon>
        <taxon>Rhynchospora</taxon>
    </lineage>
</organism>
<proteinExistence type="predicted"/>
<dbReference type="PANTHER" id="PTHR33538:SF2">
    <property type="entry name" value="PROTEIN GAMETE EXPRESSED 1"/>
    <property type="match status" value="1"/>
</dbReference>
<keyword evidence="2" id="KW-0472">Membrane</keyword>
<keyword evidence="2" id="KW-0812">Transmembrane</keyword>
<dbReference type="AlphaFoldDB" id="A0AAV8BRX0"/>
<dbReference type="Proteomes" id="UP001140206">
    <property type="component" value="Chromosome 5"/>
</dbReference>
<keyword evidence="2" id="KW-1133">Transmembrane helix</keyword>
<evidence type="ECO:0000256" key="2">
    <source>
        <dbReference type="SAM" id="Phobius"/>
    </source>
</evidence>
<reference evidence="4" key="1">
    <citation type="submission" date="2022-08" db="EMBL/GenBank/DDBJ databases">
        <authorList>
            <person name="Marques A."/>
        </authorList>
    </citation>
    <scope>NUCLEOTIDE SEQUENCE</scope>
    <source>
        <strain evidence="4">RhyPub2mFocal</strain>
        <tissue evidence="4">Leaves</tissue>
    </source>
</reference>
<dbReference type="InterPro" id="IPR027267">
    <property type="entry name" value="AH/BAR_dom_sf"/>
</dbReference>
<feature type="signal peptide" evidence="3">
    <location>
        <begin position="1"/>
        <end position="22"/>
    </location>
</feature>
<keyword evidence="1" id="KW-0175">Coiled coil</keyword>
<dbReference type="Gene3D" id="1.20.1270.60">
    <property type="entry name" value="Arfaptin homology (AH) domain/BAR domain"/>
    <property type="match status" value="1"/>
</dbReference>
<evidence type="ECO:0000313" key="4">
    <source>
        <dbReference type="EMBL" id="KAJ4745918.1"/>
    </source>
</evidence>
<gene>
    <name evidence="4" type="ORF">LUZ62_080323</name>
</gene>
<feature type="transmembrane region" description="Helical" evidence="2">
    <location>
        <begin position="414"/>
        <end position="432"/>
    </location>
</feature>
<sequence length="575" mass="66606">MANVRLPLLLLVSVSLYTRSESLWGFSSTKALPSEKERKDMVNDFKMRAKNNGEKELVEMESRILGPTSTDCWHEAYWKLYTSCNGIMADTEKRYRLAWHLSTCFVQDSGKAAFPFCDEKMPMISCRKKLSDFHEETFRDFFNQANNLCHQLQAETFQHRTERLMNGLLRLVDSAVNKLRTIIDLTYQIFQKTDEVHDSLTSIEKQTEQLKEKSEDIDIKMNNILDHAQGIENSQNELKEGQLTIKEKIDSGIALVEEAYEKLGNGMERLSNETASLEREVKSVGEDMNSMMQDIQNTANDIGLLANESLERQSKVLDGQEAALESLEFLRRSQSQALKESRETMEKLAELGQKQQEDLLKRQEQIKQNHDRLAQNLNAILSAQEEFGRNQAIIFSDLDKLLKVLNAILVESRFMKSFFYYSCIIYFLYMLTSAKQTYAIRGQLYFELCIALVCELGIKFGESYLLEKQFWIMPDVFWVRSTFLLAACIQILYSVFTFKDYDILNHQLLQTLVEKVRVIEGSSEESDDSLSGYSWLCEELPDEVDSKLDPDYNFPEEVAQNFTAPLNRKYNLRPR</sequence>
<feature type="coiled-coil region" evidence="1">
    <location>
        <begin position="338"/>
        <end position="376"/>
    </location>
</feature>